<dbReference type="Gene3D" id="1.10.150.240">
    <property type="entry name" value="Putative phosphatase, domain 2"/>
    <property type="match status" value="1"/>
</dbReference>
<dbReference type="PANTHER" id="PTHR43434:SF20">
    <property type="entry name" value="5'-NUCLEOTIDASE"/>
    <property type="match status" value="1"/>
</dbReference>
<dbReference type="AlphaFoldDB" id="A0A4Q2EH46"/>
<sequence length="227" mass="24104">MRVALFDFDGTLVNSGPTVIGAARATLEARGYPVPDAVAIRGFVGPPLLNGITQVLGVPAEEAASFRDAYREIYTQTMTQAEVYPGVEDALRSLLDDGWTLAVATSKREDLARRIAEAKGLDRYFTVIAGADLAEQHDKAWVIGQALERLEAAGVDASQAIMIGDRHHDVDGAAARGLRCVFVTWGYGPESEGAPASAIARDPGACVDALRQLASTDALPQDAEQHS</sequence>
<dbReference type="SUPFAM" id="SSF56784">
    <property type="entry name" value="HAD-like"/>
    <property type="match status" value="1"/>
</dbReference>
<dbReference type="GO" id="GO:0004713">
    <property type="term" value="F:protein tyrosine kinase activity"/>
    <property type="evidence" value="ECO:0007669"/>
    <property type="project" value="TreeGrafter"/>
</dbReference>
<name>A0A4Q2EH46_9ACTN</name>
<proteinExistence type="predicted"/>
<dbReference type="InterPro" id="IPR036412">
    <property type="entry name" value="HAD-like_sf"/>
</dbReference>
<dbReference type="SFLD" id="SFLDS00003">
    <property type="entry name" value="Haloacid_Dehalogenase"/>
    <property type="match status" value="1"/>
</dbReference>
<dbReference type="SFLD" id="SFLDG01129">
    <property type="entry name" value="C1.5:_HAD__Beta-PGM__Phosphata"/>
    <property type="match status" value="1"/>
</dbReference>
<gene>
    <name evidence="1" type="ORF">C1706_06255</name>
</gene>
<dbReference type="InterPro" id="IPR050155">
    <property type="entry name" value="HAD-like_hydrolase_sf"/>
</dbReference>
<dbReference type="GO" id="GO:0005829">
    <property type="term" value="C:cytosol"/>
    <property type="evidence" value="ECO:0007669"/>
    <property type="project" value="TreeGrafter"/>
</dbReference>
<comment type="caution">
    <text evidence="1">The sequence shown here is derived from an EMBL/GenBank/DDBJ whole genome shotgun (WGS) entry which is preliminary data.</text>
</comment>
<dbReference type="InterPro" id="IPR023214">
    <property type="entry name" value="HAD_sf"/>
</dbReference>
<dbReference type="InterPro" id="IPR041492">
    <property type="entry name" value="HAD_2"/>
</dbReference>
<dbReference type="Proteomes" id="UP000290624">
    <property type="component" value="Unassembled WGS sequence"/>
</dbReference>
<evidence type="ECO:0000313" key="2">
    <source>
        <dbReference type="Proteomes" id="UP000290624"/>
    </source>
</evidence>
<dbReference type="EMBL" id="PPCV01000003">
    <property type="protein sequence ID" value="RXW32741.1"/>
    <property type="molecule type" value="Genomic_DNA"/>
</dbReference>
<evidence type="ECO:0008006" key="3">
    <source>
        <dbReference type="Google" id="ProtNLM"/>
    </source>
</evidence>
<reference evidence="1 2" key="1">
    <citation type="submission" date="2018-01" db="EMBL/GenBank/DDBJ databases">
        <title>Lactibacter flavus gen. nov., sp. nov., a novel bacterium of the family Propionibacteriaceae isolated from raw milk and dairy products.</title>
        <authorList>
            <person name="Wenning M."/>
            <person name="Breitenwieser F."/>
            <person name="Huptas C."/>
            <person name="von Neubeck M."/>
            <person name="Busse H.-J."/>
            <person name="Scherer S."/>
        </authorList>
    </citation>
    <scope>NUCLEOTIDE SEQUENCE [LARGE SCALE GENOMIC DNA]</scope>
    <source>
        <strain evidence="1 2">VG341</strain>
    </source>
</reference>
<evidence type="ECO:0000313" key="1">
    <source>
        <dbReference type="EMBL" id="RXW32741.1"/>
    </source>
</evidence>
<keyword evidence="2" id="KW-1185">Reference proteome</keyword>
<dbReference type="OrthoDB" id="9797743at2"/>
<dbReference type="InterPro" id="IPR023198">
    <property type="entry name" value="PGP-like_dom2"/>
</dbReference>
<accession>A0A4Q2EH46</accession>
<dbReference type="Pfam" id="PF13419">
    <property type="entry name" value="HAD_2"/>
    <property type="match status" value="1"/>
</dbReference>
<dbReference type="PANTHER" id="PTHR43434">
    <property type="entry name" value="PHOSPHOGLYCOLATE PHOSPHATASE"/>
    <property type="match status" value="1"/>
</dbReference>
<dbReference type="RefSeq" id="WP_129458353.1">
    <property type="nucleotide sequence ID" value="NZ_PPCV01000003.1"/>
</dbReference>
<organism evidence="1 2">
    <name type="scientific">Propioniciclava flava</name>
    <dbReference type="NCBI Taxonomy" id="2072026"/>
    <lineage>
        <taxon>Bacteria</taxon>
        <taxon>Bacillati</taxon>
        <taxon>Actinomycetota</taxon>
        <taxon>Actinomycetes</taxon>
        <taxon>Propionibacteriales</taxon>
        <taxon>Propionibacteriaceae</taxon>
        <taxon>Propioniciclava</taxon>
    </lineage>
</organism>
<protein>
    <recommendedName>
        <fullName evidence="3">HAD family hydrolase</fullName>
    </recommendedName>
</protein>
<dbReference type="Gene3D" id="3.40.50.1000">
    <property type="entry name" value="HAD superfamily/HAD-like"/>
    <property type="match status" value="1"/>
</dbReference>